<name>A0A6J0SAY7_9SAUR</name>
<dbReference type="GO" id="GO:0042742">
    <property type="term" value="P:defense response to bacterium"/>
    <property type="evidence" value="ECO:0007669"/>
    <property type="project" value="TreeGrafter"/>
</dbReference>
<dbReference type="InParanoid" id="A0A6J0SAY7"/>
<keyword evidence="8" id="KW-1185">Reference proteome</keyword>
<dbReference type="OrthoDB" id="9428792at2759"/>
<organism evidence="8 9">
    <name type="scientific">Pogona vitticeps</name>
    <name type="common">central bearded dragon</name>
    <dbReference type="NCBI Taxonomy" id="103695"/>
    <lineage>
        <taxon>Eukaryota</taxon>
        <taxon>Metazoa</taxon>
        <taxon>Chordata</taxon>
        <taxon>Craniata</taxon>
        <taxon>Vertebrata</taxon>
        <taxon>Euteleostomi</taxon>
        <taxon>Lepidosauria</taxon>
        <taxon>Squamata</taxon>
        <taxon>Bifurcata</taxon>
        <taxon>Unidentata</taxon>
        <taxon>Episquamata</taxon>
        <taxon>Toxicofera</taxon>
        <taxon>Iguania</taxon>
        <taxon>Acrodonta</taxon>
        <taxon>Agamidae</taxon>
        <taxon>Amphibolurinae</taxon>
        <taxon>Pogona</taxon>
    </lineage>
</organism>
<protein>
    <submittedName>
        <fullName evidence="9">Hepcidin</fullName>
    </submittedName>
</protein>
<dbReference type="GO" id="GO:0034760">
    <property type="term" value="P:negative regulation of iron ion transmembrane transport"/>
    <property type="evidence" value="ECO:0007669"/>
    <property type="project" value="TreeGrafter"/>
</dbReference>
<reference evidence="9" key="1">
    <citation type="submission" date="2025-08" db="UniProtKB">
        <authorList>
            <consortium name="RefSeq"/>
        </authorList>
    </citation>
    <scope>IDENTIFICATION</scope>
</reference>
<comment type="similarity">
    <text evidence="2">Belongs to the hepcidin family.</text>
</comment>
<evidence type="ECO:0000313" key="8">
    <source>
        <dbReference type="Proteomes" id="UP001652642"/>
    </source>
</evidence>
<gene>
    <name evidence="9" type="primary">HAMP</name>
</gene>
<comment type="subcellular location">
    <subcellularLocation>
        <location evidence="1">Secreted</location>
    </subcellularLocation>
</comment>
<feature type="signal peptide" evidence="7">
    <location>
        <begin position="1"/>
        <end position="22"/>
    </location>
</feature>
<dbReference type="CTD" id="57817"/>
<dbReference type="AlphaFoldDB" id="A0A6J0SAY7"/>
<dbReference type="GeneID" id="110070230"/>
<evidence type="ECO:0000256" key="7">
    <source>
        <dbReference type="SAM" id="SignalP"/>
    </source>
</evidence>
<proteinExistence type="inferred from homology"/>
<evidence type="ECO:0000256" key="2">
    <source>
        <dbReference type="ARBA" id="ARBA00008022"/>
    </source>
</evidence>
<evidence type="ECO:0000256" key="4">
    <source>
        <dbReference type="ARBA" id="ARBA00022702"/>
    </source>
</evidence>
<evidence type="ECO:0000256" key="3">
    <source>
        <dbReference type="ARBA" id="ARBA00022525"/>
    </source>
</evidence>
<dbReference type="Pfam" id="PF06446">
    <property type="entry name" value="Hepcidin"/>
    <property type="match status" value="1"/>
</dbReference>
<dbReference type="PANTHER" id="PTHR16877:SF0">
    <property type="entry name" value="HEPCIDIN"/>
    <property type="match status" value="1"/>
</dbReference>
<feature type="chain" id="PRO_5047079938" evidence="7">
    <location>
        <begin position="23"/>
        <end position="77"/>
    </location>
</feature>
<keyword evidence="5 7" id="KW-0732">Signal</keyword>
<evidence type="ECO:0000256" key="5">
    <source>
        <dbReference type="ARBA" id="ARBA00022729"/>
    </source>
</evidence>
<dbReference type="GO" id="GO:0005615">
    <property type="term" value="C:extracellular space"/>
    <property type="evidence" value="ECO:0007669"/>
    <property type="project" value="TreeGrafter"/>
</dbReference>
<evidence type="ECO:0000256" key="1">
    <source>
        <dbReference type="ARBA" id="ARBA00004613"/>
    </source>
</evidence>
<dbReference type="GO" id="GO:0006879">
    <property type="term" value="P:intracellular iron ion homeostasis"/>
    <property type="evidence" value="ECO:0007669"/>
    <property type="project" value="InterPro"/>
</dbReference>
<keyword evidence="6" id="KW-1015">Disulfide bond</keyword>
<dbReference type="GO" id="GO:0005179">
    <property type="term" value="F:hormone activity"/>
    <property type="evidence" value="ECO:0007669"/>
    <property type="project" value="UniProtKB-KW"/>
</dbReference>
<keyword evidence="3" id="KW-0964">Secreted</keyword>
<accession>A0A6J0SAY7</accession>
<dbReference type="RefSeq" id="XP_020633541.2">
    <property type="nucleotide sequence ID" value="XM_020777882.2"/>
</dbReference>
<evidence type="ECO:0000313" key="9">
    <source>
        <dbReference type="RefSeq" id="XP_020633541.2"/>
    </source>
</evidence>
<dbReference type="InterPro" id="IPR010500">
    <property type="entry name" value="Hepcidin"/>
</dbReference>
<dbReference type="KEGG" id="pvt:110070230"/>
<sequence length="77" mass="8587">MKLQLLCVIILLLCAAIGNLCAFRVQTDDASLDTQLAETSGLQMLLRRPKRHIPHFPICTYCCNCCRNKGCGLCCRT</sequence>
<dbReference type="Proteomes" id="UP001652642">
    <property type="component" value="Chromosome 9"/>
</dbReference>
<evidence type="ECO:0000256" key="6">
    <source>
        <dbReference type="ARBA" id="ARBA00023157"/>
    </source>
</evidence>
<dbReference type="PANTHER" id="PTHR16877">
    <property type="entry name" value="HEPCIDIN"/>
    <property type="match status" value="1"/>
</dbReference>
<keyword evidence="4" id="KW-0372">Hormone</keyword>